<dbReference type="PROSITE" id="PS51352">
    <property type="entry name" value="THIOREDOXIN_2"/>
    <property type="match status" value="1"/>
</dbReference>
<comment type="similarity">
    <text evidence="9">Belongs to the peroxiredoxin family. BCP/PrxQ subfamily.</text>
</comment>
<dbReference type="Pfam" id="PF00578">
    <property type="entry name" value="AhpC-TSA"/>
    <property type="match status" value="1"/>
</dbReference>
<keyword evidence="14" id="KW-1185">Reference proteome</keyword>
<evidence type="ECO:0000256" key="3">
    <source>
        <dbReference type="ARBA" id="ARBA00022559"/>
    </source>
</evidence>
<evidence type="ECO:0000256" key="8">
    <source>
        <dbReference type="ARBA" id="ARBA00032824"/>
    </source>
</evidence>
<dbReference type="InterPro" id="IPR013766">
    <property type="entry name" value="Thioredoxin_domain"/>
</dbReference>
<dbReference type="Gene3D" id="3.40.30.10">
    <property type="entry name" value="Glutaredoxin"/>
    <property type="match status" value="1"/>
</dbReference>
<sequence length="156" mass="16793">MPILTPGQTAPDFTLPAADGTTVTLSDLRGHKVIVYFYAEAGTLGCTRQACDFRDSLASFEAAGYRVLGISPDSVEKLARFTEKEQLGFTLLADPEHTVMEPWGAWGLKKLYGREVTGTIRGTVVLDESGVVTHALTNIKATGHVGRLRKTLGLDA</sequence>
<evidence type="ECO:0000256" key="5">
    <source>
        <dbReference type="ARBA" id="ARBA00023002"/>
    </source>
</evidence>
<comment type="catalytic activity">
    <reaction evidence="11">
        <text>a hydroperoxide + [thioredoxin]-dithiol = an alcohol + [thioredoxin]-disulfide + H2O</text>
        <dbReference type="Rhea" id="RHEA:62620"/>
        <dbReference type="Rhea" id="RHEA-COMP:10698"/>
        <dbReference type="Rhea" id="RHEA-COMP:10700"/>
        <dbReference type="ChEBI" id="CHEBI:15377"/>
        <dbReference type="ChEBI" id="CHEBI:29950"/>
        <dbReference type="ChEBI" id="CHEBI:30879"/>
        <dbReference type="ChEBI" id="CHEBI:35924"/>
        <dbReference type="ChEBI" id="CHEBI:50058"/>
        <dbReference type="EC" id="1.11.1.24"/>
    </reaction>
</comment>
<keyword evidence="7" id="KW-0676">Redox-active center</keyword>
<dbReference type="InterPro" id="IPR000866">
    <property type="entry name" value="AhpC/TSA"/>
</dbReference>
<dbReference type="NCBIfam" id="NF006960">
    <property type="entry name" value="PRK09437.1"/>
    <property type="match status" value="1"/>
</dbReference>
<dbReference type="InterPro" id="IPR036249">
    <property type="entry name" value="Thioredoxin-like_sf"/>
</dbReference>
<keyword evidence="6" id="KW-1015">Disulfide bond</keyword>
<proteinExistence type="inferred from homology"/>
<dbReference type="RefSeq" id="WP_192278852.1">
    <property type="nucleotide sequence ID" value="NZ_JACZDF010000002.1"/>
</dbReference>
<dbReference type="InterPro" id="IPR050924">
    <property type="entry name" value="Peroxiredoxin_BCP/PrxQ"/>
</dbReference>
<keyword evidence="3 13" id="KW-0575">Peroxidase</keyword>
<comment type="function">
    <text evidence="1">Thiol-specific peroxidase that catalyzes the reduction of hydrogen peroxide and organic hydroperoxides to water and alcohols, respectively. Plays a role in cell protection against oxidative stress by detoxifying peroxides and as sensor of hydrogen peroxide-mediated signaling events.</text>
</comment>
<reference evidence="13 14" key="1">
    <citation type="submission" date="2020-09" db="EMBL/GenBank/DDBJ databases">
        <title>Flavimobilis rhizosphaerae sp. nov., isolated from rhizosphere soil of Spartina alterniflora.</title>
        <authorList>
            <person name="Hanqin C."/>
        </authorList>
    </citation>
    <scope>NUCLEOTIDE SEQUENCE [LARGE SCALE GENOMIC DNA]</scope>
    <source>
        <strain evidence="13 14">GY 10621</strain>
    </source>
</reference>
<dbReference type="CDD" id="cd03017">
    <property type="entry name" value="PRX_BCP"/>
    <property type="match status" value="1"/>
</dbReference>
<evidence type="ECO:0000256" key="4">
    <source>
        <dbReference type="ARBA" id="ARBA00022862"/>
    </source>
</evidence>
<evidence type="ECO:0000256" key="1">
    <source>
        <dbReference type="ARBA" id="ARBA00003330"/>
    </source>
</evidence>
<dbReference type="PANTHER" id="PTHR42801">
    <property type="entry name" value="THIOREDOXIN-DEPENDENT PEROXIDE REDUCTASE"/>
    <property type="match status" value="1"/>
</dbReference>
<evidence type="ECO:0000256" key="10">
    <source>
        <dbReference type="ARBA" id="ARBA00041373"/>
    </source>
</evidence>
<gene>
    <name evidence="13" type="primary">bcp</name>
    <name evidence="13" type="ORF">IGS67_06235</name>
</gene>
<dbReference type="Proteomes" id="UP000642107">
    <property type="component" value="Unassembled WGS sequence"/>
</dbReference>
<keyword evidence="4" id="KW-0049">Antioxidant</keyword>
<evidence type="ECO:0000256" key="6">
    <source>
        <dbReference type="ARBA" id="ARBA00023157"/>
    </source>
</evidence>
<protein>
    <recommendedName>
        <fullName evidence="2">thioredoxin-dependent peroxiredoxin</fullName>
        <ecNumber evidence="2">1.11.1.24</ecNumber>
    </recommendedName>
    <alternativeName>
        <fullName evidence="10">Bacterioferritin comigratory protein</fullName>
    </alternativeName>
    <alternativeName>
        <fullName evidence="8">Thioredoxin peroxidase</fullName>
    </alternativeName>
</protein>
<dbReference type="EMBL" id="JACZDF010000002">
    <property type="protein sequence ID" value="MBD9699095.1"/>
    <property type="molecule type" value="Genomic_DNA"/>
</dbReference>
<accession>A0ABR9DPN8</accession>
<dbReference type="EC" id="1.11.1.24" evidence="2"/>
<evidence type="ECO:0000256" key="2">
    <source>
        <dbReference type="ARBA" id="ARBA00013017"/>
    </source>
</evidence>
<feature type="domain" description="Thioredoxin" evidence="12">
    <location>
        <begin position="4"/>
        <end position="156"/>
    </location>
</feature>
<comment type="caution">
    <text evidence="13">The sequence shown here is derived from an EMBL/GenBank/DDBJ whole genome shotgun (WGS) entry which is preliminary data.</text>
</comment>
<dbReference type="GO" id="GO:0004601">
    <property type="term" value="F:peroxidase activity"/>
    <property type="evidence" value="ECO:0007669"/>
    <property type="project" value="UniProtKB-KW"/>
</dbReference>
<evidence type="ECO:0000313" key="14">
    <source>
        <dbReference type="Proteomes" id="UP000642107"/>
    </source>
</evidence>
<evidence type="ECO:0000256" key="11">
    <source>
        <dbReference type="ARBA" id="ARBA00049091"/>
    </source>
</evidence>
<evidence type="ECO:0000313" key="13">
    <source>
        <dbReference type="EMBL" id="MBD9699095.1"/>
    </source>
</evidence>
<keyword evidence="5" id="KW-0560">Oxidoreductase</keyword>
<evidence type="ECO:0000256" key="7">
    <source>
        <dbReference type="ARBA" id="ARBA00023284"/>
    </source>
</evidence>
<evidence type="ECO:0000259" key="12">
    <source>
        <dbReference type="PROSITE" id="PS51352"/>
    </source>
</evidence>
<dbReference type="PANTHER" id="PTHR42801:SF4">
    <property type="entry name" value="AHPC_TSA FAMILY PROTEIN"/>
    <property type="match status" value="1"/>
</dbReference>
<name>A0ABR9DPN8_9MICO</name>
<dbReference type="SUPFAM" id="SSF52833">
    <property type="entry name" value="Thioredoxin-like"/>
    <property type="match status" value="1"/>
</dbReference>
<organism evidence="13 14">
    <name type="scientific">Flavimobilis rhizosphaerae</name>
    <dbReference type="NCBI Taxonomy" id="2775421"/>
    <lineage>
        <taxon>Bacteria</taxon>
        <taxon>Bacillati</taxon>
        <taxon>Actinomycetota</taxon>
        <taxon>Actinomycetes</taxon>
        <taxon>Micrococcales</taxon>
        <taxon>Jonesiaceae</taxon>
        <taxon>Flavimobilis</taxon>
    </lineage>
</organism>
<evidence type="ECO:0000256" key="9">
    <source>
        <dbReference type="ARBA" id="ARBA00038489"/>
    </source>
</evidence>